<dbReference type="InterPro" id="IPR012920">
    <property type="entry name" value="rRNA_MeTfrase_SPB1-like_C"/>
</dbReference>
<gene>
    <name evidence="3" type="ORF">RFI_19652</name>
</gene>
<dbReference type="Proteomes" id="UP000023152">
    <property type="component" value="Unassembled WGS sequence"/>
</dbReference>
<dbReference type="GO" id="GO:0008168">
    <property type="term" value="F:methyltransferase activity"/>
    <property type="evidence" value="ECO:0007669"/>
    <property type="project" value="InterPro"/>
</dbReference>
<dbReference type="GO" id="GO:0005634">
    <property type="term" value="C:nucleus"/>
    <property type="evidence" value="ECO:0007669"/>
    <property type="project" value="InterPro"/>
</dbReference>
<dbReference type="OrthoDB" id="289250at2759"/>
<accession>X6MW25</accession>
<feature type="region of interest" description="Disordered" evidence="1">
    <location>
        <begin position="126"/>
        <end position="192"/>
    </location>
</feature>
<feature type="domain" description="Ribosomal RNA methyltransferase SPB1-like C-terminal" evidence="2">
    <location>
        <begin position="2"/>
        <end position="167"/>
    </location>
</feature>
<keyword evidence="4" id="KW-1185">Reference proteome</keyword>
<evidence type="ECO:0000256" key="1">
    <source>
        <dbReference type="SAM" id="MobiDB-lite"/>
    </source>
</evidence>
<evidence type="ECO:0000313" key="4">
    <source>
        <dbReference type="Proteomes" id="UP000023152"/>
    </source>
</evidence>
<evidence type="ECO:0000259" key="2">
    <source>
        <dbReference type="Pfam" id="PF07780"/>
    </source>
</evidence>
<proteinExistence type="predicted"/>
<dbReference type="GO" id="GO:0006364">
    <property type="term" value="P:rRNA processing"/>
    <property type="evidence" value="ECO:0007669"/>
    <property type="project" value="InterPro"/>
</dbReference>
<feature type="compositionally biased region" description="Basic and acidic residues" evidence="1">
    <location>
        <begin position="150"/>
        <end position="162"/>
    </location>
</feature>
<evidence type="ECO:0000313" key="3">
    <source>
        <dbReference type="EMBL" id="ETO17667.1"/>
    </source>
</evidence>
<dbReference type="Pfam" id="PF07780">
    <property type="entry name" value="Spb1_C"/>
    <property type="match status" value="1"/>
</dbReference>
<sequence length="192" mass="22569">MLKKKSRDEIINQSYHRYAFEDDQKNLPSWFVEDEATHYQTNLPVTKEEMREQRLRLKAINARPIKKVAEAKARKKLRALRAWNKIRRQAVGIADSTDLSEKSKIKQIQSLYARLGRKQKKLRPVLMVSGRNRKARPADGTKPAKNAPKRYVDKRLKSDKLGLKHARKRHARGKVGKKSTKRQLNRKNLRQR</sequence>
<reference evidence="3 4" key="1">
    <citation type="journal article" date="2013" name="Curr. Biol.">
        <title>The Genome of the Foraminiferan Reticulomyxa filosa.</title>
        <authorList>
            <person name="Glockner G."/>
            <person name="Hulsmann N."/>
            <person name="Schleicher M."/>
            <person name="Noegel A.A."/>
            <person name="Eichinger L."/>
            <person name="Gallinger C."/>
            <person name="Pawlowski J."/>
            <person name="Sierra R."/>
            <person name="Euteneuer U."/>
            <person name="Pillet L."/>
            <person name="Moustafa A."/>
            <person name="Platzer M."/>
            <person name="Groth M."/>
            <person name="Szafranski K."/>
            <person name="Schliwa M."/>
        </authorList>
    </citation>
    <scope>NUCLEOTIDE SEQUENCE [LARGE SCALE GENOMIC DNA]</scope>
</reference>
<protein>
    <recommendedName>
        <fullName evidence="2">Ribosomal RNA methyltransferase SPB1-like C-terminal domain-containing protein</fullName>
    </recommendedName>
</protein>
<comment type="caution">
    <text evidence="3">The sequence shown here is derived from an EMBL/GenBank/DDBJ whole genome shotgun (WGS) entry which is preliminary data.</text>
</comment>
<feature type="compositionally biased region" description="Basic residues" evidence="1">
    <location>
        <begin position="163"/>
        <end position="192"/>
    </location>
</feature>
<name>X6MW25_RETFI</name>
<organism evidence="3 4">
    <name type="scientific">Reticulomyxa filosa</name>
    <dbReference type="NCBI Taxonomy" id="46433"/>
    <lineage>
        <taxon>Eukaryota</taxon>
        <taxon>Sar</taxon>
        <taxon>Rhizaria</taxon>
        <taxon>Retaria</taxon>
        <taxon>Foraminifera</taxon>
        <taxon>Monothalamids</taxon>
        <taxon>Reticulomyxidae</taxon>
        <taxon>Reticulomyxa</taxon>
    </lineage>
</organism>
<dbReference type="EMBL" id="ASPP01016204">
    <property type="protein sequence ID" value="ETO17667.1"/>
    <property type="molecule type" value="Genomic_DNA"/>
</dbReference>
<dbReference type="AlphaFoldDB" id="X6MW25"/>